<name>A0ACC2PZX0_9HYME</name>
<proteinExistence type="predicted"/>
<evidence type="ECO:0000313" key="1">
    <source>
        <dbReference type="EMBL" id="KAJ8688174.1"/>
    </source>
</evidence>
<accession>A0ACC2PZX0</accession>
<evidence type="ECO:0000313" key="2">
    <source>
        <dbReference type="Proteomes" id="UP001239111"/>
    </source>
</evidence>
<reference evidence="1" key="1">
    <citation type="submission" date="2023-04" db="EMBL/GenBank/DDBJ databases">
        <title>A chromosome-level genome assembly of the parasitoid wasp Eretmocerus hayati.</title>
        <authorList>
            <person name="Zhong Y."/>
            <person name="Liu S."/>
            <person name="Liu Y."/>
        </authorList>
    </citation>
    <scope>NUCLEOTIDE SEQUENCE</scope>
    <source>
        <strain evidence="1">ZJU_SS_LIU_2023</strain>
    </source>
</reference>
<dbReference type="Proteomes" id="UP001239111">
    <property type="component" value="Chromosome 1"/>
</dbReference>
<dbReference type="EMBL" id="CM056741">
    <property type="protein sequence ID" value="KAJ8688174.1"/>
    <property type="molecule type" value="Genomic_DNA"/>
</dbReference>
<sequence>MAPKRRLELGPGSFGEAACKKVKLSAKFRLNVNKTTPVRTIEVPIPMATKSSPKSVELSTSKRLDGKVVDSSSSGIVQPALNSVSQAKLNKELFSAIRSTYSSKENSFELVKKLIKKGANVNAKDDKGSPLLFKALNYSSFDIVELLLKSGADPNCTNSEGAGSLNQAIGCDVRGEVGMGGDATYSTLKLLLDSGANINQKNKRNQTVLWDAVETAEKDMVDLLLKRGADASILDSEGYSILHCLANMDWSDVLRKEFHFRDYFIKCSRLLQANGAKLSLADLNDKHGTTLEKFIQYGNKKEAKIFLKHWKKGVRGVENPLHTAAGNPLMRGLELLLESGLFDVNQRDSSGETPVHVAARCDHEHNLRLLLEYGADPNAETNWHAETPYLIARKEQLWPHIRLLESYGAKKPSDSELEDCCGDEENGCPIS</sequence>
<keyword evidence="2" id="KW-1185">Reference proteome</keyword>
<gene>
    <name evidence="1" type="ORF">QAD02_023969</name>
</gene>
<protein>
    <submittedName>
        <fullName evidence="1">Uncharacterized protein</fullName>
    </submittedName>
</protein>
<organism evidence="1 2">
    <name type="scientific">Eretmocerus hayati</name>
    <dbReference type="NCBI Taxonomy" id="131215"/>
    <lineage>
        <taxon>Eukaryota</taxon>
        <taxon>Metazoa</taxon>
        <taxon>Ecdysozoa</taxon>
        <taxon>Arthropoda</taxon>
        <taxon>Hexapoda</taxon>
        <taxon>Insecta</taxon>
        <taxon>Pterygota</taxon>
        <taxon>Neoptera</taxon>
        <taxon>Endopterygota</taxon>
        <taxon>Hymenoptera</taxon>
        <taxon>Apocrita</taxon>
        <taxon>Proctotrupomorpha</taxon>
        <taxon>Chalcidoidea</taxon>
        <taxon>Aphelinidae</taxon>
        <taxon>Aphelininae</taxon>
        <taxon>Eretmocerus</taxon>
    </lineage>
</organism>
<comment type="caution">
    <text evidence="1">The sequence shown here is derived from an EMBL/GenBank/DDBJ whole genome shotgun (WGS) entry which is preliminary data.</text>
</comment>